<evidence type="ECO:0000313" key="2">
    <source>
        <dbReference type="Proteomes" id="UP000886998"/>
    </source>
</evidence>
<sequence>MSLEVDSSVSDINSRETNALAFIEDSFGQTLGFLMDVDVLEDNTSSVENYISERPTVLKHTNTQEINNFSSEQIFLESPIVSNETILPEDKFVSLENNNQVVSVSSENNAVKDAAISSESSICKTLVKEVDNVGNSAACIQSIGSVSQPERLEIFHLSSYENNIGNNSRVTSNRMQKWKRAIQEPFKRMLSFSKLKKFFKNKEIKDSAETRSASVCSFKSFSGESQISSQTVPEENVEKFWHLLDEWRTKKSEKLNLPITGTLSIRPSKSPPKTKKKNHEDFFQYRWFQKHDALLYRLKCKLKYSGDSLLVEHSHIHSAIEDKEDRIDDCQSTGKRSKVITIVIYMEV</sequence>
<protein>
    <submittedName>
        <fullName evidence="1">Uncharacterized protein</fullName>
    </submittedName>
</protein>
<evidence type="ECO:0000313" key="1">
    <source>
        <dbReference type="EMBL" id="GFY62644.1"/>
    </source>
</evidence>
<dbReference type="AlphaFoldDB" id="A0A8X7C9A7"/>
<gene>
    <name evidence="1" type="ORF">TNIN_137812</name>
</gene>
<keyword evidence="2" id="KW-1185">Reference proteome</keyword>
<name>A0A8X7C9A7_9ARAC</name>
<organism evidence="1 2">
    <name type="scientific">Trichonephila inaurata madagascariensis</name>
    <dbReference type="NCBI Taxonomy" id="2747483"/>
    <lineage>
        <taxon>Eukaryota</taxon>
        <taxon>Metazoa</taxon>
        <taxon>Ecdysozoa</taxon>
        <taxon>Arthropoda</taxon>
        <taxon>Chelicerata</taxon>
        <taxon>Arachnida</taxon>
        <taxon>Araneae</taxon>
        <taxon>Araneomorphae</taxon>
        <taxon>Entelegynae</taxon>
        <taxon>Araneoidea</taxon>
        <taxon>Nephilidae</taxon>
        <taxon>Trichonephila</taxon>
        <taxon>Trichonephila inaurata</taxon>
    </lineage>
</organism>
<accession>A0A8X7C9A7</accession>
<dbReference type="Proteomes" id="UP000886998">
    <property type="component" value="Unassembled WGS sequence"/>
</dbReference>
<reference evidence="1" key="1">
    <citation type="submission" date="2020-08" db="EMBL/GenBank/DDBJ databases">
        <title>Multicomponent nature underlies the extraordinary mechanical properties of spider dragline silk.</title>
        <authorList>
            <person name="Kono N."/>
            <person name="Nakamura H."/>
            <person name="Mori M."/>
            <person name="Yoshida Y."/>
            <person name="Ohtoshi R."/>
            <person name="Malay A.D."/>
            <person name="Moran D.A.P."/>
            <person name="Tomita M."/>
            <person name="Numata K."/>
            <person name="Arakawa K."/>
        </authorList>
    </citation>
    <scope>NUCLEOTIDE SEQUENCE</scope>
</reference>
<dbReference type="EMBL" id="BMAV01014337">
    <property type="protein sequence ID" value="GFY62644.1"/>
    <property type="molecule type" value="Genomic_DNA"/>
</dbReference>
<proteinExistence type="predicted"/>
<comment type="caution">
    <text evidence="1">The sequence shown here is derived from an EMBL/GenBank/DDBJ whole genome shotgun (WGS) entry which is preliminary data.</text>
</comment>